<accession>A0A8S9ZF26</accession>
<gene>
    <name evidence="1" type="ORF">Mgra_00008687</name>
</gene>
<keyword evidence="2" id="KW-1185">Reference proteome</keyword>
<dbReference type="EMBL" id="JABEBT010000119">
    <property type="protein sequence ID" value="KAF7631099.1"/>
    <property type="molecule type" value="Genomic_DNA"/>
</dbReference>
<dbReference type="AlphaFoldDB" id="A0A8S9ZF26"/>
<organism evidence="1 2">
    <name type="scientific">Meloidogyne graminicola</name>
    <dbReference type="NCBI Taxonomy" id="189291"/>
    <lineage>
        <taxon>Eukaryota</taxon>
        <taxon>Metazoa</taxon>
        <taxon>Ecdysozoa</taxon>
        <taxon>Nematoda</taxon>
        <taxon>Chromadorea</taxon>
        <taxon>Rhabditida</taxon>
        <taxon>Tylenchina</taxon>
        <taxon>Tylenchomorpha</taxon>
        <taxon>Tylenchoidea</taxon>
        <taxon>Meloidogynidae</taxon>
        <taxon>Meloidogyninae</taxon>
        <taxon>Meloidogyne</taxon>
    </lineage>
</organism>
<dbReference type="Proteomes" id="UP000605970">
    <property type="component" value="Unassembled WGS sequence"/>
</dbReference>
<dbReference type="OrthoDB" id="5901329at2759"/>
<sequence length="182" mass="22226">MKEIFRKKIKLDNEINEERIKNNFNNFNKLNILNIRKQSKNYLFIIWMFTNLYQILNNGKIPGTFLWVQLGNKIENKKMIEWIYLNLNILLKNWFIKKQNLHYFNKIIENERIYVLNDYLNIYKTFFSEKVFNNIINENHNKEEEINNNNNNNINYLNIGTKLANNLVKKLRSITNKYLINN</sequence>
<protein>
    <submittedName>
        <fullName evidence="1">Uncharacterized protein</fullName>
    </submittedName>
</protein>
<proteinExistence type="predicted"/>
<evidence type="ECO:0000313" key="2">
    <source>
        <dbReference type="Proteomes" id="UP000605970"/>
    </source>
</evidence>
<evidence type="ECO:0000313" key="1">
    <source>
        <dbReference type="EMBL" id="KAF7631099.1"/>
    </source>
</evidence>
<comment type="caution">
    <text evidence="1">The sequence shown here is derived from an EMBL/GenBank/DDBJ whole genome shotgun (WGS) entry which is preliminary data.</text>
</comment>
<name>A0A8S9ZF26_9BILA</name>
<reference evidence="1" key="1">
    <citation type="journal article" date="2020" name="Ecol. Evol.">
        <title>Genome structure and content of the rice root-knot nematode (Meloidogyne graminicola).</title>
        <authorList>
            <person name="Phan N.T."/>
            <person name="Danchin E.G.J."/>
            <person name="Klopp C."/>
            <person name="Perfus-Barbeoch L."/>
            <person name="Kozlowski D.K."/>
            <person name="Koutsovoulos G.D."/>
            <person name="Lopez-Roques C."/>
            <person name="Bouchez O."/>
            <person name="Zahm M."/>
            <person name="Besnard G."/>
            <person name="Bellafiore S."/>
        </authorList>
    </citation>
    <scope>NUCLEOTIDE SEQUENCE</scope>
    <source>
        <strain evidence="1">VN-18</strain>
    </source>
</reference>